<proteinExistence type="inferred from homology"/>
<sequence length="559" mass="63842">MENYITLLLNNNLFSDAIRLAEIHNAEINTEDSLYLLALSYFRGGKHNSAYQILSATRFTQPRTKLLFAQACFKLGKYYEAEKALSCQPTKEQLIKSYGCDLSAAIAARYLGSILERSSRSNEAIEYFRASLELFPYLWGSAEALARLMDKNPTSFLSNALTKFRKQDETNTTTFSSPQRESRRITRLYSIENSNQTPASRSHLSNPTAPSKKVRLITLPEPGLDSTAKVFLECFRAFDYLHQFKLDKVISTLKGLPKRHFNTGWVLTCIARALYEKTNYSDSVKYYESARKLEPYRLNGMEYYSSALWQLQKEVELSVLAKELIELDQEAPETWCVAGNCYSLQKEHESAIKYLEKAIKVDPNFAYAHTLLGHELISAERLDQAKTHFRNATRLDPRHWNAWCGLGCIYYKNELYTNAELYYMKALKIAPTNPVLMCQLAVVQHACKKTNAAIETLSKALQIDPDNALCRFHKATIYSALDDNEKALKELDELKRIVPKESMVYFLTGKIHKKTGNTHTALMNFSWAMELDPKGANNTIKDVIDKQHSGEDDVVVHRD</sequence>
<evidence type="ECO:0000256" key="1">
    <source>
        <dbReference type="ARBA" id="ARBA00022803"/>
    </source>
</evidence>
<evidence type="ECO:0000313" key="5">
    <source>
        <dbReference type="EMBL" id="MDE51877.1"/>
    </source>
</evidence>
<keyword evidence="5" id="KW-0131">Cell cycle</keyword>
<dbReference type="SUPFAM" id="SSF48452">
    <property type="entry name" value="TPR-like"/>
    <property type="match status" value="2"/>
</dbReference>
<dbReference type="Gene3D" id="1.25.40.10">
    <property type="entry name" value="Tetratricopeptide repeat domain"/>
    <property type="match status" value="4"/>
</dbReference>
<feature type="repeat" description="TPR" evidence="4">
    <location>
        <begin position="434"/>
        <end position="467"/>
    </location>
</feature>
<dbReference type="SMART" id="SM00028">
    <property type="entry name" value="TPR"/>
    <property type="match status" value="9"/>
</dbReference>
<reference evidence="5" key="1">
    <citation type="submission" date="2018-10" db="EMBL/GenBank/DDBJ databases">
        <title>Transcriptome assembly of Aceria tosichella (Wheat curl mite) Type 2.</title>
        <authorList>
            <person name="Scully E.D."/>
            <person name="Geib S.M."/>
            <person name="Palmer N.A."/>
            <person name="Gupta A.K."/>
            <person name="Sarath G."/>
            <person name="Tatineni S."/>
        </authorList>
    </citation>
    <scope>NUCLEOTIDE SEQUENCE</scope>
    <source>
        <strain evidence="5">LincolnNE</strain>
    </source>
</reference>
<dbReference type="GO" id="GO:0005680">
    <property type="term" value="C:anaphase-promoting complex"/>
    <property type="evidence" value="ECO:0007669"/>
    <property type="project" value="TreeGrafter"/>
</dbReference>
<dbReference type="PROSITE" id="PS50005">
    <property type="entry name" value="TPR"/>
    <property type="match status" value="6"/>
</dbReference>
<dbReference type="PANTHER" id="PTHR12558:SF13">
    <property type="entry name" value="CELL DIVISION CYCLE PROTEIN 27 HOMOLOG"/>
    <property type="match status" value="1"/>
</dbReference>
<dbReference type="GO" id="GO:0007091">
    <property type="term" value="P:metaphase/anaphase transition of mitotic cell cycle"/>
    <property type="evidence" value="ECO:0007669"/>
    <property type="project" value="TreeGrafter"/>
</dbReference>
<name>A0A6G1SNW9_9ACAR</name>
<organism evidence="5">
    <name type="scientific">Aceria tosichella</name>
    <name type="common">wheat curl mite</name>
    <dbReference type="NCBI Taxonomy" id="561515"/>
    <lineage>
        <taxon>Eukaryota</taxon>
        <taxon>Metazoa</taxon>
        <taxon>Ecdysozoa</taxon>
        <taxon>Arthropoda</taxon>
        <taxon>Chelicerata</taxon>
        <taxon>Arachnida</taxon>
        <taxon>Acari</taxon>
        <taxon>Acariformes</taxon>
        <taxon>Trombidiformes</taxon>
        <taxon>Prostigmata</taxon>
        <taxon>Eupodina</taxon>
        <taxon>Eriophyoidea</taxon>
        <taxon>Eriophyidae</taxon>
        <taxon>Eriophyinae</taxon>
        <taxon>Aceriini</taxon>
        <taxon>Aceria</taxon>
    </lineage>
</organism>
<dbReference type="AlphaFoldDB" id="A0A6G1SNW9"/>
<feature type="repeat" description="TPR" evidence="4">
    <location>
        <begin position="105"/>
        <end position="138"/>
    </location>
</feature>
<feature type="repeat" description="TPR" evidence="4">
    <location>
        <begin position="400"/>
        <end position="433"/>
    </location>
</feature>
<dbReference type="InterPro" id="IPR011990">
    <property type="entry name" value="TPR-like_helical_dom_sf"/>
</dbReference>
<dbReference type="GO" id="GO:0005737">
    <property type="term" value="C:cytoplasm"/>
    <property type="evidence" value="ECO:0007669"/>
    <property type="project" value="TreeGrafter"/>
</dbReference>
<dbReference type="InterPro" id="IPR019734">
    <property type="entry name" value="TPR_rpt"/>
</dbReference>
<dbReference type="PANTHER" id="PTHR12558">
    <property type="entry name" value="CELL DIVISION CYCLE 16,23,27"/>
    <property type="match status" value="1"/>
</dbReference>
<feature type="repeat" description="TPR" evidence="4">
    <location>
        <begin position="366"/>
        <end position="399"/>
    </location>
</feature>
<dbReference type="EMBL" id="GGYP01007106">
    <property type="protein sequence ID" value="MDE51877.1"/>
    <property type="molecule type" value="Transcribed_RNA"/>
</dbReference>
<protein>
    <recommendedName>
        <fullName evidence="3">Cell division cycle protein 27 homolog</fullName>
    </recommendedName>
</protein>
<dbReference type="Pfam" id="PF13432">
    <property type="entry name" value="TPR_16"/>
    <property type="match status" value="2"/>
</dbReference>
<dbReference type="Pfam" id="PF00515">
    <property type="entry name" value="TPR_1"/>
    <property type="match status" value="1"/>
</dbReference>
<evidence type="ECO:0000256" key="3">
    <source>
        <dbReference type="ARBA" id="ARBA00039307"/>
    </source>
</evidence>
<keyword evidence="5" id="KW-0132">Cell division</keyword>
<accession>A0A6G1SNW9</accession>
<gene>
    <name evidence="5" type="primary">CDC27</name>
    <name evidence="5" type="ORF">g.15881</name>
</gene>
<comment type="similarity">
    <text evidence="2">Belongs to the APC3/CDC27 family.</text>
</comment>
<feature type="repeat" description="TPR" evidence="4">
    <location>
        <begin position="502"/>
        <end position="535"/>
    </location>
</feature>
<dbReference type="Pfam" id="PF14559">
    <property type="entry name" value="TPR_19"/>
    <property type="match status" value="1"/>
</dbReference>
<dbReference type="Pfam" id="PF12895">
    <property type="entry name" value="ANAPC3"/>
    <property type="match status" value="1"/>
</dbReference>
<dbReference type="GO" id="GO:0051301">
    <property type="term" value="P:cell division"/>
    <property type="evidence" value="ECO:0007669"/>
    <property type="project" value="UniProtKB-KW"/>
</dbReference>
<evidence type="ECO:0000256" key="4">
    <source>
        <dbReference type="PROSITE-ProRule" id="PRU00339"/>
    </source>
</evidence>
<dbReference type="GO" id="GO:0031145">
    <property type="term" value="P:anaphase-promoting complex-dependent catabolic process"/>
    <property type="evidence" value="ECO:0007669"/>
    <property type="project" value="TreeGrafter"/>
</dbReference>
<keyword evidence="1 4" id="KW-0802">TPR repeat</keyword>
<feature type="repeat" description="TPR" evidence="4">
    <location>
        <begin position="332"/>
        <end position="365"/>
    </location>
</feature>
<evidence type="ECO:0000256" key="2">
    <source>
        <dbReference type="ARBA" id="ARBA00038210"/>
    </source>
</evidence>
<dbReference type="GO" id="GO:0016567">
    <property type="term" value="P:protein ubiquitination"/>
    <property type="evidence" value="ECO:0007669"/>
    <property type="project" value="TreeGrafter"/>
</dbReference>